<name>A0A316A7E8_9ACTN</name>
<evidence type="ECO:0000256" key="6">
    <source>
        <dbReference type="RuleBase" id="RU000481"/>
    </source>
</evidence>
<organism evidence="8 9">
    <name type="scientific">Quadrisphaera granulorum</name>
    <dbReference type="NCBI Taxonomy" id="317664"/>
    <lineage>
        <taxon>Bacteria</taxon>
        <taxon>Bacillati</taxon>
        <taxon>Actinomycetota</taxon>
        <taxon>Actinomycetes</taxon>
        <taxon>Kineosporiales</taxon>
        <taxon>Kineosporiaceae</taxon>
        <taxon>Quadrisphaera</taxon>
    </lineage>
</organism>
<gene>
    <name evidence="8" type="ORF">BXY45_110109</name>
</gene>
<keyword evidence="5" id="KW-0663">Pyridoxal phosphate</keyword>
<dbReference type="InterPro" id="IPR015424">
    <property type="entry name" value="PyrdxlP-dep_Trfase"/>
</dbReference>
<dbReference type="Gene3D" id="3.40.640.10">
    <property type="entry name" value="Type I PLP-dependent aspartate aminotransferase-like (Major domain)"/>
    <property type="match status" value="1"/>
</dbReference>
<dbReference type="InterPro" id="IPR004839">
    <property type="entry name" value="Aminotransferase_I/II_large"/>
</dbReference>
<dbReference type="InterPro" id="IPR015421">
    <property type="entry name" value="PyrdxlP-dep_Trfase_major"/>
</dbReference>
<keyword evidence="4 6" id="KW-0808">Transferase</keyword>
<dbReference type="GO" id="GO:0008483">
    <property type="term" value="F:transaminase activity"/>
    <property type="evidence" value="ECO:0007669"/>
    <property type="project" value="UniProtKB-KW"/>
</dbReference>
<reference evidence="8 9" key="1">
    <citation type="submission" date="2018-03" db="EMBL/GenBank/DDBJ databases">
        <title>Genomic Encyclopedia of Archaeal and Bacterial Type Strains, Phase II (KMG-II): from individual species to whole genera.</title>
        <authorList>
            <person name="Goeker M."/>
        </authorList>
    </citation>
    <scope>NUCLEOTIDE SEQUENCE [LARGE SCALE GENOMIC DNA]</scope>
    <source>
        <strain evidence="8 9">DSM 44889</strain>
    </source>
</reference>
<dbReference type="Proteomes" id="UP000245469">
    <property type="component" value="Unassembled WGS sequence"/>
</dbReference>
<evidence type="ECO:0000256" key="1">
    <source>
        <dbReference type="ARBA" id="ARBA00001933"/>
    </source>
</evidence>
<dbReference type="CDD" id="cd00609">
    <property type="entry name" value="AAT_like"/>
    <property type="match status" value="1"/>
</dbReference>
<dbReference type="GO" id="GO:0030170">
    <property type="term" value="F:pyridoxal phosphate binding"/>
    <property type="evidence" value="ECO:0007669"/>
    <property type="project" value="InterPro"/>
</dbReference>
<sequence length="400" mass="42293">MADPRRLSTSATRVQRSGIREVLALAITRPGLVRMEIGEPDFPTPAHVRAAAAQAADRGSGYVQSAGMPRLVEAVRRRLAARAGIEVEPSRVVISQGAGQGLAAVFAALVSPGDEVLVPDPAWPNYEMQVTLLGGVPVRYRVEPGADEHDVVVTLERAMGERTRAVVINSPSNPTGECWSPEVVAAVVDLARSRGVLVVSDEVYDEVLFEGQAARAVSYGADDVVGVYSLSKTYAMTGWRVGYLALPRWLAPTVAQMQEPLLSCVSSVTQAAAVAALEGPQDVVASMVAEYRSRRDAVLQQLVSALGPIPGGRPLLTPTGAFYVVLPLADGVDSRRAALDLVEHGVGVAPGSAFGDVLRSSVRLSLASSVEDLRVGVTRLTDWYAVTDGGQRQLEAAALR</sequence>
<keyword evidence="9" id="KW-1185">Reference proteome</keyword>
<dbReference type="RefSeq" id="WP_109774139.1">
    <property type="nucleotide sequence ID" value="NZ_QGDQ01000010.1"/>
</dbReference>
<evidence type="ECO:0000256" key="2">
    <source>
        <dbReference type="ARBA" id="ARBA00007441"/>
    </source>
</evidence>
<dbReference type="SUPFAM" id="SSF53383">
    <property type="entry name" value="PLP-dependent transferases"/>
    <property type="match status" value="1"/>
</dbReference>
<dbReference type="InterPro" id="IPR004838">
    <property type="entry name" value="NHTrfase_class1_PyrdxlP-BS"/>
</dbReference>
<dbReference type="GO" id="GO:0006520">
    <property type="term" value="P:amino acid metabolic process"/>
    <property type="evidence" value="ECO:0007669"/>
    <property type="project" value="InterPro"/>
</dbReference>
<dbReference type="PROSITE" id="PS00105">
    <property type="entry name" value="AA_TRANSFER_CLASS_1"/>
    <property type="match status" value="1"/>
</dbReference>
<dbReference type="AlphaFoldDB" id="A0A316A7E8"/>
<dbReference type="PANTHER" id="PTHR46383">
    <property type="entry name" value="ASPARTATE AMINOTRANSFERASE"/>
    <property type="match status" value="1"/>
</dbReference>
<dbReference type="PANTHER" id="PTHR46383:SF1">
    <property type="entry name" value="ASPARTATE AMINOTRANSFERASE"/>
    <property type="match status" value="1"/>
</dbReference>
<evidence type="ECO:0000259" key="7">
    <source>
        <dbReference type="Pfam" id="PF00155"/>
    </source>
</evidence>
<evidence type="ECO:0000256" key="5">
    <source>
        <dbReference type="ARBA" id="ARBA00022898"/>
    </source>
</evidence>
<evidence type="ECO:0000313" key="9">
    <source>
        <dbReference type="Proteomes" id="UP000245469"/>
    </source>
</evidence>
<feature type="domain" description="Aminotransferase class I/classII large" evidence="7">
    <location>
        <begin position="33"/>
        <end position="380"/>
    </location>
</feature>
<proteinExistence type="inferred from homology"/>
<comment type="cofactor">
    <cofactor evidence="1 6">
        <name>pyridoxal 5'-phosphate</name>
        <dbReference type="ChEBI" id="CHEBI:597326"/>
    </cofactor>
</comment>
<comment type="caution">
    <text evidence="8">The sequence shown here is derived from an EMBL/GenBank/DDBJ whole genome shotgun (WGS) entry which is preliminary data.</text>
</comment>
<accession>A0A316A7E8</accession>
<dbReference type="InterPro" id="IPR050596">
    <property type="entry name" value="AspAT/PAT-like"/>
</dbReference>
<evidence type="ECO:0000256" key="4">
    <source>
        <dbReference type="ARBA" id="ARBA00022679"/>
    </source>
</evidence>
<dbReference type="EC" id="2.6.1.-" evidence="6"/>
<dbReference type="Pfam" id="PF00155">
    <property type="entry name" value="Aminotran_1_2"/>
    <property type="match status" value="1"/>
</dbReference>
<keyword evidence="3 6" id="KW-0032">Aminotransferase</keyword>
<dbReference type="OrthoDB" id="9763453at2"/>
<comment type="similarity">
    <text evidence="2 6">Belongs to the class-I pyridoxal-phosphate-dependent aminotransferase family.</text>
</comment>
<dbReference type="EMBL" id="QGDQ01000010">
    <property type="protein sequence ID" value="PWJ53866.1"/>
    <property type="molecule type" value="Genomic_DNA"/>
</dbReference>
<evidence type="ECO:0000313" key="8">
    <source>
        <dbReference type="EMBL" id="PWJ53866.1"/>
    </source>
</evidence>
<evidence type="ECO:0000256" key="3">
    <source>
        <dbReference type="ARBA" id="ARBA00022576"/>
    </source>
</evidence>
<protein>
    <recommendedName>
        <fullName evidence="6">Aminotransferase</fullName>
        <ecNumber evidence="6">2.6.1.-</ecNumber>
    </recommendedName>
</protein>